<name>A0A0B0ESA7_9BACT</name>
<evidence type="ECO:0000313" key="2">
    <source>
        <dbReference type="Proteomes" id="UP000030652"/>
    </source>
</evidence>
<comment type="caution">
    <text evidence="1">The sequence shown here is derived from an EMBL/GenBank/DDBJ whole genome shotgun (WGS) entry which is preliminary data.</text>
</comment>
<evidence type="ECO:0000313" key="1">
    <source>
        <dbReference type="EMBL" id="KHE94023.1"/>
    </source>
</evidence>
<organism evidence="1 2">
    <name type="scientific">Candidatus Scalindua brodae</name>
    <dbReference type="NCBI Taxonomy" id="237368"/>
    <lineage>
        <taxon>Bacteria</taxon>
        <taxon>Pseudomonadati</taxon>
        <taxon>Planctomycetota</taxon>
        <taxon>Candidatus Brocadiia</taxon>
        <taxon>Candidatus Brocadiales</taxon>
        <taxon>Candidatus Scalinduaceae</taxon>
        <taxon>Candidatus Scalindua</taxon>
    </lineage>
</organism>
<accession>A0A0B0ESA7</accession>
<reference evidence="1 2" key="1">
    <citation type="submission" date="2014-10" db="EMBL/GenBank/DDBJ databases">
        <title>Draft genome of anammox bacterium scalindua brodae, obtained using differential coverage binning of sequence data from two enrichment reactors.</title>
        <authorList>
            <person name="Speth D.R."/>
            <person name="Russ L."/>
            <person name="Kartal B."/>
            <person name="Op den Camp H.J."/>
            <person name="Dutilh B.E."/>
            <person name="Jetten M.S."/>
        </authorList>
    </citation>
    <scope>NUCLEOTIDE SEQUENCE [LARGE SCALE GENOMIC DNA]</scope>
    <source>
        <strain evidence="1">RU1</strain>
    </source>
</reference>
<gene>
    <name evidence="1" type="ORF">SCABRO_00222</name>
</gene>
<protein>
    <recommendedName>
        <fullName evidence="3">Glycosyltransferase</fullName>
    </recommendedName>
</protein>
<sequence>MAWDTPDTQFLKQEQIGDVVSLGNIDGLAQSIKRQFAMNDLKYAQQCLRAREYANKHFSSKALAALRFAFWQSASATQS</sequence>
<dbReference type="EMBL" id="JRYO01000021">
    <property type="protein sequence ID" value="KHE94023.1"/>
    <property type="molecule type" value="Genomic_DNA"/>
</dbReference>
<evidence type="ECO:0008006" key="3">
    <source>
        <dbReference type="Google" id="ProtNLM"/>
    </source>
</evidence>
<dbReference type="AlphaFoldDB" id="A0A0B0ESA7"/>
<dbReference type="Proteomes" id="UP000030652">
    <property type="component" value="Unassembled WGS sequence"/>
</dbReference>
<proteinExistence type="predicted"/>